<keyword evidence="1" id="KW-0732">Signal</keyword>
<feature type="region of interest" description="Disordered" evidence="2">
    <location>
        <begin position="393"/>
        <end position="429"/>
    </location>
</feature>
<dbReference type="InterPro" id="IPR028994">
    <property type="entry name" value="Integrin_alpha_N"/>
</dbReference>
<reference evidence="3 4" key="1">
    <citation type="submission" date="2023-08" db="EMBL/GenBank/DDBJ databases">
        <title>The whole genome sequence of Lysobacter yananisis.</title>
        <authorList>
            <person name="Sun H."/>
        </authorList>
    </citation>
    <scope>NUCLEOTIDE SEQUENCE [LARGE SCALE GENOMIC DNA]</scope>
    <source>
        <strain evidence="3 4">SNNU513</strain>
    </source>
</reference>
<accession>A0ABY9P7A1</accession>
<sequence>MSAPQYLSDPAAARARSIAVGDVSGDGRDDLVFLSARYIPGAWLNGMDVYVAYQRSDGSLDPAVKIGESGTELDFRLLIADLDRNGIGDIVTTTSSGVMVFYANADGRFTSSLTVVGDPDALVATDVDRDGYLDVLVDASDTTASVLHGGPRGVERTSTLPLPASAVRTTGDVTGDGLDDLILATIFNRPLREFRVYPALASGGYAAPLVHYGALDANQTGSLVTGDFNGDGRIDLALDEAKDYADVHLYFQDAQGTLSSTRDIARNRGGGSLVVHDLDRDGRSDLAIAHNGWGYVGYYLQTDTGFTSQNVINANQYMGRSNYFAAGDLNHDGCGDLVISRDSQSPVLLYGQGCAPAVVADCRYPDVAVAAGPVAAAWALPLARVGSGGADAQVRGRSMSGAGERFGRDGHGLRSVSASGPAGRGVMER</sequence>
<protein>
    <submittedName>
        <fullName evidence="3">VCBS repeat-containing protein</fullName>
    </submittedName>
</protein>
<dbReference type="SUPFAM" id="SSF69318">
    <property type="entry name" value="Integrin alpha N-terminal domain"/>
    <property type="match status" value="2"/>
</dbReference>
<dbReference type="PANTHER" id="PTHR46580">
    <property type="entry name" value="SENSOR KINASE-RELATED"/>
    <property type="match status" value="1"/>
</dbReference>
<dbReference type="PANTHER" id="PTHR46580:SF4">
    <property type="entry name" value="ATP_GTP-BINDING PROTEIN"/>
    <property type="match status" value="1"/>
</dbReference>
<evidence type="ECO:0000313" key="4">
    <source>
        <dbReference type="Proteomes" id="UP001229313"/>
    </source>
</evidence>
<name>A0ABY9P7A1_9GAMM</name>
<gene>
    <name evidence="3" type="ORF">RDV84_22805</name>
</gene>
<dbReference type="Pfam" id="PF13517">
    <property type="entry name" value="FG-GAP_3"/>
    <property type="match status" value="3"/>
</dbReference>
<evidence type="ECO:0000256" key="2">
    <source>
        <dbReference type="SAM" id="MobiDB-lite"/>
    </source>
</evidence>
<organism evidence="3 4">
    <name type="scientific">Lysobacter yananisis</name>
    <dbReference type="NCBI Taxonomy" id="1003114"/>
    <lineage>
        <taxon>Bacteria</taxon>
        <taxon>Pseudomonadati</taxon>
        <taxon>Pseudomonadota</taxon>
        <taxon>Gammaproteobacteria</taxon>
        <taxon>Lysobacterales</taxon>
        <taxon>Lysobacteraceae</taxon>
        <taxon>Lysobacter</taxon>
    </lineage>
</organism>
<dbReference type="Gene3D" id="2.130.10.130">
    <property type="entry name" value="Integrin alpha, N-terminal"/>
    <property type="match status" value="3"/>
</dbReference>
<keyword evidence="4" id="KW-1185">Reference proteome</keyword>
<dbReference type="InterPro" id="IPR013517">
    <property type="entry name" value="FG-GAP"/>
</dbReference>
<evidence type="ECO:0000256" key="1">
    <source>
        <dbReference type="ARBA" id="ARBA00022729"/>
    </source>
</evidence>
<dbReference type="RefSeq" id="WP_309151723.1">
    <property type="nucleotide sequence ID" value="NZ_CP133568.1"/>
</dbReference>
<proteinExistence type="predicted"/>
<evidence type="ECO:0000313" key="3">
    <source>
        <dbReference type="EMBL" id="WMT02761.1"/>
    </source>
</evidence>
<dbReference type="Proteomes" id="UP001229313">
    <property type="component" value="Chromosome"/>
</dbReference>
<dbReference type="EMBL" id="CP133568">
    <property type="protein sequence ID" value="WMT02761.1"/>
    <property type="molecule type" value="Genomic_DNA"/>
</dbReference>